<dbReference type="PROSITE" id="PS50178">
    <property type="entry name" value="ZF_FYVE"/>
    <property type="match status" value="1"/>
</dbReference>
<keyword evidence="8" id="KW-0175">Coiled coil</keyword>
<feature type="repeat" description="ANK" evidence="6">
    <location>
        <begin position="823"/>
        <end position="855"/>
    </location>
</feature>
<sequence length="1052" mass="115583">MMADGELGKLQRHLALLHNEYVKLQKKYDELEKKHNLLVASSGEQDGEETFVSRLLTTVADLYDEELYSDLIVTLEGGHKLKAHKFVLTARSTTWGVPNLNDVSSLDFSDVPLVIGQAMMNWVYTDKVDLQGDEDFILNLMQAASKFQLKCLIHKCENALMRLVKVGNCIKYFQTADSLGASALKNHCSQLISLYWNDFTSEDFASMSAPLLYSMFKSKSEFPLHTAIRALREDVVFLYLVENNAEVVEGMCCVAALLLSHNADPNVQDSMGRTALHCAVVTGNERVFSLLLENQSLNLELRNLDGFTPLWVALQQHCDYQEKSLSARLVARGSSTDAVCPKSGDSLLHLAARSGNGDAALFLVKYGAQPGLVNNRGETALHCACQTGLAKLVAALLLKGANPNAQTQDAEVEAVAEEEEEEEGAVGKQTPLHVAIRCSREAVVNVFLEHKRRLTESPDNKLVIPNFNVKDSRHETVLSLALWLGLHDIAAGLLAAGADIDCKDAEGNTLLHQAIIKQDSRSALFLLDHSADITSKTVDEETPLELSIKRHLPIVVDALCQKGANTDEPDSQGNSPLWKALETGQEDIGSVLVKHRCDTTAWSRGPDGCEQTLLHRAIDENNEAVACFLIRSICDINSPRRPGPNGEGGEEAYDGQTPLHLACQWGQELVVHSLLEQGANVNIRDAEGKTPIHIAISNQHQVIISLLLLHPGLDLTVRDKRGLTPFAAAMTSKNNNAAQAILQNEPTAAEQCDNKGRNFLHVAIQKADIESVLFLISVHASVNTRIQDSHQLTPLHLAVIAGCEMIVRNLLLAFANIDDVTHQKQTALHLAAAHDQQTICAVLIENKIDYNAVDDNLNNALHIAAQKGNLGCVRILLTESRINAEVINMRGQTPMHMLGRYGKENAAAIFDLFMECMPEYQLDKPDVEGNTVLLLAYLNGNVNLCKALVRAGAQLGNTNKQGVSIFNAQVATKQLLFRLLDLLSREPPWTEGENCNECGVKFRIANRKHHCRHCGRLLCNKCSSKVIPILKFDQTKPVRACSICFDVLTLGS</sequence>
<feature type="repeat" description="ANK" evidence="6">
    <location>
        <begin position="506"/>
        <end position="538"/>
    </location>
</feature>
<dbReference type="PRINTS" id="PR01415">
    <property type="entry name" value="ANKYRIN"/>
</dbReference>
<dbReference type="SUPFAM" id="SSF57903">
    <property type="entry name" value="FYVE/PHD zinc finger"/>
    <property type="match status" value="1"/>
</dbReference>
<dbReference type="SUPFAM" id="SSF48403">
    <property type="entry name" value="Ankyrin repeat"/>
    <property type="match status" value="4"/>
</dbReference>
<accession>A0ABM1EEU8</accession>
<dbReference type="CDD" id="cd18501">
    <property type="entry name" value="BACK_ANKFY1_Rank5"/>
    <property type="match status" value="1"/>
</dbReference>
<dbReference type="RefSeq" id="XP_014670719.1">
    <property type="nucleotide sequence ID" value="XM_014815233.1"/>
</dbReference>
<dbReference type="InterPro" id="IPR049763">
    <property type="entry name" value="ANKFY1_BACK"/>
</dbReference>
<evidence type="ECO:0000256" key="2">
    <source>
        <dbReference type="ARBA" id="ARBA00022737"/>
    </source>
</evidence>
<evidence type="ECO:0000256" key="4">
    <source>
        <dbReference type="ARBA" id="ARBA00022833"/>
    </source>
</evidence>
<evidence type="ECO:0000256" key="1">
    <source>
        <dbReference type="ARBA" id="ARBA00022723"/>
    </source>
</evidence>
<keyword evidence="2" id="KW-0677">Repeat</keyword>
<keyword evidence="3 7" id="KW-0863">Zinc-finger</keyword>
<dbReference type="InterPro" id="IPR002110">
    <property type="entry name" value="Ankyrin_rpt"/>
</dbReference>
<dbReference type="InterPro" id="IPR049764">
    <property type="entry name" value="ANFY1_FYVE"/>
</dbReference>
<organism evidence="11 12">
    <name type="scientific">Priapulus caudatus</name>
    <name type="common">Priapulid worm</name>
    <dbReference type="NCBI Taxonomy" id="37621"/>
    <lineage>
        <taxon>Eukaryota</taxon>
        <taxon>Metazoa</taxon>
        <taxon>Ecdysozoa</taxon>
        <taxon>Scalidophora</taxon>
        <taxon>Priapulida</taxon>
        <taxon>Priapulimorpha</taxon>
        <taxon>Priapulimorphida</taxon>
        <taxon>Priapulidae</taxon>
        <taxon>Priapulus</taxon>
    </lineage>
</organism>
<dbReference type="PANTHER" id="PTHR24161">
    <property type="entry name" value="ANK_REP_REGION DOMAIN-CONTAINING PROTEIN-RELATED"/>
    <property type="match status" value="1"/>
</dbReference>
<dbReference type="InterPro" id="IPR011011">
    <property type="entry name" value="Znf_FYVE_PHD"/>
</dbReference>
<name>A0ABM1EEU8_PRICU</name>
<dbReference type="Pfam" id="PF01363">
    <property type="entry name" value="FYVE"/>
    <property type="match status" value="1"/>
</dbReference>
<dbReference type="GeneID" id="106811563"/>
<dbReference type="Pfam" id="PF00023">
    <property type="entry name" value="Ank"/>
    <property type="match status" value="1"/>
</dbReference>
<dbReference type="CDD" id="cd18303">
    <property type="entry name" value="BTB_POZ_Rank-5"/>
    <property type="match status" value="1"/>
</dbReference>
<dbReference type="InterPro" id="IPR000210">
    <property type="entry name" value="BTB/POZ_dom"/>
</dbReference>
<feature type="domain" description="BTB" evidence="9">
    <location>
        <begin position="69"/>
        <end position="132"/>
    </location>
</feature>
<keyword evidence="1" id="KW-0479">Metal-binding</keyword>
<dbReference type="InterPro" id="IPR017455">
    <property type="entry name" value="Znf_FYVE-rel"/>
</dbReference>
<dbReference type="InterPro" id="IPR036770">
    <property type="entry name" value="Ankyrin_rpt-contain_sf"/>
</dbReference>
<dbReference type="InterPro" id="IPR013083">
    <property type="entry name" value="Znf_RING/FYVE/PHD"/>
</dbReference>
<keyword evidence="4" id="KW-0862">Zinc</keyword>
<feature type="repeat" description="ANK" evidence="6">
    <location>
        <begin position="790"/>
        <end position="822"/>
    </location>
</feature>
<dbReference type="SMART" id="SM00225">
    <property type="entry name" value="BTB"/>
    <property type="match status" value="1"/>
</dbReference>
<evidence type="ECO:0000313" key="12">
    <source>
        <dbReference type="RefSeq" id="XP_014670719.1"/>
    </source>
</evidence>
<dbReference type="SUPFAM" id="SSF54695">
    <property type="entry name" value="POZ domain"/>
    <property type="match status" value="1"/>
</dbReference>
<dbReference type="Gene3D" id="3.30.40.10">
    <property type="entry name" value="Zinc/RING finger domain, C3HC4 (zinc finger)"/>
    <property type="match status" value="1"/>
</dbReference>
<dbReference type="PROSITE" id="PS50097">
    <property type="entry name" value="BTB"/>
    <property type="match status" value="1"/>
</dbReference>
<dbReference type="InterPro" id="IPR011333">
    <property type="entry name" value="SKP1/BTB/POZ_sf"/>
</dbReference>
<dbReference type="Proteomes" id="UP000695022">
    <property type="component" value="Unplaced"/>
</dbReference>
<keyword evidence="5 6" id="KW-0040">ANK repeat</keyword>
<feature type="repeat" description="ANK" evidence="6">
    <location>
        <begin position="755"/>
        <end position="787"/>
    </location>
</feature>
<evidence type="ECO:0000256" key="6">
    <source>
        <dbReference type="PROSITE-ProRule" id="PRU00023"/>
    </source>
</evidence>
<evidence type="ECO:0000256" key="8">
    <source>
        <dbReference type="SAM" id="Coils"/>
    </source>
</evidence>
<reference evidence="12" key="1">
    <citation type="submission" date="2025-08" db="UniProtKB">
        <authorList>
            <consortium name="RefSeq"/>
        </authorList>
    </citation>
    <scope>IDENTIFICATION</scope>
</reference>
<feature type="repeat" description="ANK" evidence="6">
    <location>
        <begin position="271"/>
        <end position="294"/>
    </location>
</feature>
<keyword evidence="11" id="KW-1185">Reference proteome</keyword>
<dbReference type="PANTHER" id="PTHR24161:SF85">
    <property type="entry name" value="PALMITOYLTRANSFERASE HIP14"/>
    <property type="match status" value="1"/>
</dbReference>
<dbReference type="InterPro" id="IPR000306">
    <property type="entry name" value="Znf_FYVE"/>
</dbReference>
<feature type="repeat" description="ANK" evidence="6">
    <location>
        <begin position="928"/>
        <end position="960"/>
    </location>
</feature>
<feature type="coiled-coil region" evidence="8">
    <location>
        <begin position="7"/>
        <end position="41"/>
    </location>
</feature>
<dbReference type="InterPro" id="IPR049765">
    <property type="entry name" value="ANFY1_BTB_POZ"/>
</dbReference>
<evidence type="ECO:0000313" key="11">
    <source>
        <dbReference type="Proteomes" id="UP000695022"/>
    </source>
</evidence>
<gene>
    <name evidence="12" type="primary">LOC106811563</name>
</gene>
<dbReference type="Gene3D" id="3.30.710.10">
    <property type="entry name" value="Potassium Channel Kv1.1, Chain A"/>
    <property type="match status" value="1"/>
</dbReference>
<dbReference type="Gene3D" id="1.25.40.20">
    <property type="entry name" value="Ankyrin repeat-containing domain"/>
    <property type="match status" value="4"/>
</dbReference>
<evidence type="ECO:0000256" key="7">
    <source>
        <dbReference type="PROSITE-ProRule" id="PRU00091"/>
    </source>
</evidence>
<dbReference type="SMART" id="SM00064">
    <property type="entry name" value="FYVE"/>
    <property type="match status" value="1"/>
</dbReference>
<evidence type="ECO:0000256" key="3">
    <source>
        <dbReference type="ARBA" id="ARBA00022771"/>
    </source>
</evidence>
<dbReference type="CDD" id="cd15728">
    <property type="entry name" value="FYVE_ANFY1"/>
    <property type="match status" value="1"/>
</dbReference>
<proteinExistence type="predicted"/>
<feature type="domain" description="FYVE-type" evidence="10">
    <location>
        <begin position="989"/>
        <end position="1049"/>
    </location>
</feature>
<dbReference type="PROSITE" id="PS50088">
    <property type="entry name" value="ANK_REPEAT"/>
    <property type="match status" value="10"/>
</dbReference>
<evidence type="ECO:0000259" key="9">
    <source>
        <dbReference type="PROSITE" id="PS50097"/>
    </source>
</evidence>
<dbReference type="Pfam" id="PF12796">
    <property type="entry name" value="Ank_2"/>
    <property type="match status" value="5"/>
</dbReference>
<feature type="repeat" description="ANK" evidence="6">
    <location>
        <begin position="654"/>
        <end position="686"/>
    </location>
</feature>
<evidence type="ECO:0000259" key="10">
    <source>
        <dbReference type="PROSITE" id="PS50178"/>
    </source>
</evidence>
<dbReference type="PROSITE" id="PS50297">
    <property type="entry name" value="ANK_REP_REGION"/>
    <property type="match status" value="5"/>
</dbReference>
<dbReference type="Pfam" id="PF00651">
    <property type="entry name" value="BTB"/>
    <property type="match status" value="1"/>
</dbReference>
<feature type="repeat" description="ANK" evidence="6">
    <location>
        <begin position="343"/>
        <end position="375"/>
    </location>
</feature>
<feature type="repeat" description="ANK" evidence="6">
    <location>
        <begin position="687"/>
        <end position="720"/>
    </location>
</feature>
<dbReference type="SMART" id="SM00248">
    <property type="entry name" value="ANK"/>
    <property type="match status" value="18"/>
</dbReference>
<protein>
    <submittedName>
        <fullName evidence="12">Rabankyrin-5-like</fullName>
    </submittedName>
</protein>
<feature type="repeat" description="ANK" evidence="6">
    <location>
        <begin position="376"/>
        <end position="408"/>
    </location>
</feature>
<evidence type="ECO:0000256" key="5">
    <source>
        <dbReference type="ARBA" id="ARBA00023043"/>
    </source>
</evidence>